<keyword evidence="3" id="KW-1185">Reference proteome</keyword>
<gene>
    <name evidence="2" type="ORF">ACFPKY_06115</name>
</gene>
<organism evidence="2 3">
    <name type="scientific">Nocardioides caricicola</name>
    <dbReference type="NCBI Taxonomy" id="634770"/>
    <lineage>
        <taxon>Bacteria</taxon>
        <taxon>Bacillati</taxon>
        <taxon>Actinomycetota</taxon>
        <taxon>Actinomycetes</taxon>
        <taxon>Propionibacteriales</taxon>
        <taxon>Nocardioidaceae</taxon>
        <taxon>Nocardioides</taxon>
    </lineage>
</organism>
<keyword evidence="1" id="KW-0472">Membrane</keyword>
<dbReference type="RefSeq" id="WP_345171036.1">
    <property type="nucleotide sequence ID" value="NZ_BAABFQ010000003.1"/>
</dbReference>
<keyword evidence="1" id="KW-0812">Transmembrane</keyword>
<evidence type="ECO:0008006" key="4">
    <source>
        <dbReference type="Google" id="ProtNLM"/>
    </source>
</evidence>
<feature type="transmembrane region" description="Helical" evidence="1">
    <location>
        <begin position="31"/>
        <end position="48"/>
    </location>
</feature>
<evidence type="ECO:0000313" key="2">
    <source>
        <dbReference type="EMBL" id="MFC5492662.1"/>
    </source>
</evidence>
<sequence length="58" mass="6529">MSQREVPWGWVIVLLLGLYFLGLNIADGDWVMVGLALFVTLFAAMRIIRRRTPPGAAR</sequence>
<proteinExistence type="predicted"/>
<reference evidence="3" key="1">
    <citation type="journal article" date="2019" name="Int. J. Syst. Evol. Microbiol.">
        <title>The Global Catalogue of Microorganisms (GCM) 10K type strain sequencing project: providing services to taxonomists for standard genome sequencing and annotation.</title>
        <authorList>
            <consortium name="The Broad Institute Genomics Platform"/>
            <consortium name="The Broad Institute Genome Sequencing Center for Infectious Disease"/>
            <person name="Wu L."/>
            <person name="Ma J."/>
        </authorList>
    </citation>
    <scope>NUCLEOTIDE SEQUENCE [LARGE SCALE GENOMIC DNA]</scope>
    <source>
        <strain evidence="3">KACC 13778</strain>
    </source>
</reference>
<protein>
    <recommendedName>
        <fullName evidence="4">DUF4175 domain-containing protein</fullName>
    </recommendedName>
</protein>
<evidence type="ECO:0000313" key="3">
    <source>
        <dbReference type="Proteomes" id="UP001595956"/>
    </source>
</evidence>
<keyword evidence="1" id="KW-1133">Transmembrane helix</keyword>
<accession>A0ABW0N181</accession>
<feature type="transmembrane region" description="Helical" evidence="1">
    <location>
        <begin position="7"/>
        <end position="25"/>
    </location>
</feature>
<dbReference type="EMBL" id="JBHSMD010000002">
    <property type="protein sequence ID" value="MFC5492662.1"/>
    <property type="molecule type" value="Genomic_DNA"/>
</dbReference>
<dbReference type="Proteomes" id="UP001595956">
    <property type="component" value="Unassembled WGS sequence"/>
</dbReference>
<comment type="caution">
    <text evidence="2">The sequence shown here is derived from an EMBL/GenBank/DDBJ whole genome shotgun (WGS) entry which is preliminary data.</text>
</comment>
<evidence type="ECO:0000256" key="1">
    <source>
        <dbReference type="SAM" id="Phobius"/>
    </source>
</evidence>
<name>A0ABW0N181_9ACTN</name>